<sequence>MTTPRLLRATCPDCGVTRGETHTQTCLTVECLHTGMPRASCHSEHAPPLDHDCGNATWDGRWPGHDECRDFGWHITWDPATEAWVRCNSDVPGSGPDLGRLREQAIWNSQNRTWRQRRAVLYGRPRSGGRATTEGAAAHLRGWCTRRGLIVVAEYGTAGHAELCWQAVLEDLRAAHADVVAVHAVDALGPTPQQVSARARAVEALGAVIVGPGVRFDRAGLVTGTTAA</sequence>
<organism evidence="1 2">
    <name type="scientific">Actinoplanes italicus</name>
    <dbReference type="NCBI Taxonomy" id="113567"/>
    <lineage>
        <taxon>Bacteria</taxon>
        <taxon>Bacillati</taxon>
        <taxon>Actinomycetota</taxon>
        <taxon>Actinomycetes</taxon>
        <taxon>Micromonosporales</taxon>
        <taxon>Micromonosporaceae</taxon>
        <taxon>Actinoplanes</taxon>
    </lineage>
</organism>
<protein>
    <submittedName>
        <fullName evidence="1">Uncharacterized protein</fullName>
    </submittedName>
</protein>
<proteinExistence type="predicted"/>
<dbReference type="AlphaFoldDB" id="A0A2T0KPW0"/>
<gene>
    <name evidence="1" type="ORF">CLV67_101332</name>
</gene>
<dbReference type="RefSeq" id="WP_146168963.1">
    <property type="nucleotide sequence ID" value="NZ_BOMO01000024.1"/>
</dbReference>
<evidence type="ECO:0000313" key="2">
    <source>
        <dbReference type="Proteomes" id="UP000239415"/>
    </source>
</evidence>
<reference evidence="1 2" key="1">
    <citation type="submission" date="2018-03" db="EMBL/GenBank/DDBJ databases">
        <title>Genomic Encyclopedia of Archaeal and Bacterial Type Strains, Phase II (KMG-II): from individual species to whole genera.</title>
        <authorList>
            <person name="Goeker M."/>
        </authorList>
    </citation>
    <scope>NUCLEOTIDE SEQUENCE [LARGE SCALE GENOMIC DNA]</scope>
    <source>
        <strain evidence="1 2">DSM 43146</strain>
    </source>
</reference>
<comment type="caution">
    <text evidence="1">The sequence shown here is derived from an EMBL/GenBank/DDBJ whole genome shotgun (WGS) entry which is preliminary data.</text>
</comment>
<accession>A0A2T0KPW0</accession>
<dbReference type="OrthoDB" id="4173178at2"/>
<dbReference type="EMBL" id="PVMZ01000001">
    <property type="protein sequence ID" value="PRX25615.1"/>
    <property type="molecule type" value="Genomic_DNA"/>
</dbReference>
<evidence type="ECO:0000313" key="1">
    <source>
        <dbReference type="EMBL" id="PRX25615.1"/>
    </source>
</evidence>
<name>A0A2T0KPW0_9ACTN</name>
<dbReference type="Proteomes" id="UP000239415">
    <property type="component" value="Unassembled WGS sequence"/>
</dbReference>
<keyword evidence="2" id="KW-1185">Reference proteome</keyword>